<accession>A0AAV5QUE5</accession>
<keyword evidence="2" id="KW-1185">Reference proteome</keyword>
<dbReference type="GeneID" id="90076456"/>
<sequence>MVNIHDISNNDSSLICKELLANSLAPTVSIISSHSADEFVSSNYGYDSFYHLIRPFGANLKSNFNIKNTQLITNTYKSFSIRFSRSVMDVITTQTQKQQQYAASGNNSLELFRPGDLNQIMTEYVKLYNGEIRKLISEVKPGKENDDQNRKINAKTKLLKKSLYLKLISKVYSNHCLLPFECFNHPIIHFIVLTSSDSVETINQILAQNNLNRKKHLLLSPDLRANDSQAIPPDPKVEIPSFLDLQSDDDSLICFLVLVDKSKEGDEAQCDEIKSYVKKNFYYPCLTLKLKDQKDSAPFTGMYHNTDSCDINYEELLQPGIFKSISEELMEFQYGRPKDDKNKMIPFSTNDHNNIINMLIELVKLNLIPFMEKKITYWDDIHVQPRKSITNRFFSASRRYFSNPSSTVNTPSKTSFFGSNAHKPHELTTTVGVVDARTGYYSSNSSEAVTRKLADWAFMLRDYKYAHSTYDLLKKDFNNEKSWTYYASCQEMLVISLLFDLIQQETSSSDAYYNSIRGKLDTIFQTIDSVNYTFLSRSNLKSFVLRFQMTISELFNCLKINTLSEISHSGAGSLLSTSNNIYSIKHLNEIISLKLLTYNIVDNLSSPKKQVLEERSYHLLKALIMERISYSYSVFLFNHSKYSLLETRNLITNLEDVTASVNGSRGVKNSEKTFSVFKKNQDNDDPILLTNPYKLQKANLAVMGLTRYRKAGLWLLLSSNQWEHMNDIVQLKLSLDKCLEMVYGFDRESDGAPEDGAWLRRADGLLGRFIELCENKLNIFDEKSPEIVTSNN</sequence>
<dbReference type="PANTHER" id="PTHR12975">
    <property type="entry name" value="TRANSPORT PROTEIN TRAPP"/>
    <property type="match status" value="1"/>
</dbReference>
<dbReference type="Pfam" id="PF12739">
    <property type="entry name" value="TRAPPC-Trs85"/>
    <property type="match status" value="1"/>
</dbReference>
<dbReference type="RefSeq" id="XP_064855463.1">
    <property type="nucleotide sequence ID" value="XM_064999391.1"/>
</dbReference>
<dbReference type="AlphaFoldDB" id="A0AAV5QUE5"/>
<dbReference type="Proteomes" id="UP001360560">
    <property type="component" value="Unassembled WGS sequence"/>
</dbReference>
<dbReference type="InterPro" id="IPR024420">
    <property type="entry name" value="TRAPP_III_complex_Trs85"/>
</dbReference>
<name>A0AAV5QUE5_9ASCO</name>
<dbReference type="GO" id="GO:1990072">
    <property type="term" value="C:TRAPPIII protein complex"/>
    <property type="evidence" value="ECO:0007669"/>
    <property type="project" value="TreeGrafter"/>
</dbReference>
<reference evidence="1 2" key="1">
    <citation type="journal article" date="2023" name="Elife">
        <title>Identification of key yeast species and microbe-microbe interactions impacting larval growth of Drosophila in the wild.</title>
        <authorList>
            <person name="Mure A."/>
            <person name="Sugiura Y."/>
            <person name="Maeda R."/>
            <person name="Honda K."/>
            <person name="Sakurai N."/>
            <person name="Takahashi Y."/>
            <person name="Watada M."/>
            <person name="Katoh T."/>
            <person name="Gotoh A."/>
            <person name="Gotoh Y."/>
            <person name="Taniguchi I."/>
            <person name="Nakamura K."/>
            <person name="Hayashi T."/>
            <person name="Katayama T."/>
            <person name="Uemura T."/>
            <person name="Hattori Y."/>
        </authorList>
    </citation>
    <scope>NUCLEOTIDE SEQUENCE [LARGE SCALE GENOMIC DNA]</scope>
    <source>
        <strain evidence="1 2">SC-9</strain>
    </source>
</reference>
<protein>
    <submittedName>
        <fullName evidence="1">Trs85 protein</fullName>
    </submittedName>
</protein>
<comment type="caution">
    <text evidence="1">The sequence shown here is derived from an EMBL/GenBank/DDBJ whole genome shotgun (WGS) entry which is preliminary data.</text>
</comment>
<evidence type="ECO:0000313" key="2">
    <source>
        <dbReference type="Proteomes" id="UP001360560"/>
    </source>
</evidence>
<dbReference type="PANTHER" id="PTHR12975:SF6">
    <property type="entry name" value="TRAFFICKING PROTEIN PARTICLE COMPLEX SUBUNIT 8"/>
    <property type="match status" value="1"/>
</dbReference>
<evidence type="ECO:0000313" key="1">
    <source>
        <dbReference type="EMBL" id="GMM38468.1"/>
    </source>
</evidence>
<gene>
    <name evidence="1" type="ORF">DASC09_058070</name>
</gene>
<dbReference type="EMBL" id="BTFZ01000020">
    <property type="protein sequence ID" value="GMM38468.1"/>
    <property type="molecule type" value="Genomic_DNA"/>
</dbReference>
<organism evidence="1 2">
    <name type="scientific">Saccharomycopsis crataegensis</name>
    <dbReference type="NCBI Taxonomy" id="43959"/>
    <lineage>
        <taxon>Eukaryota</taxon>
        <taxon>Fungi</taxon>
        <taxon>Dikarya</taxon>
        <taxon>Ascomycota</taxon>
        <taxon>Saccharomycotina</taxon>
        <taxon>Saccharomycetes</taxon>
        <taxon>Saccharomycopsidaceae</taxon>
        <taxon>Saccharomycopsis</taxon>
    </lineage>
</organism>
<proteinExistence type="predicted"/>